<accession>A0A8J3K0D0</accession>
<gene>
    <name evidence="1" type="ORF">Cch02nite_40750</name>
</gene>
<sequence length="233" mass="23754">MDALMHLNASTAGLLAQVDDSLARWGAPEAHPVWQLLRRTGALPGDAVSGLAGWSPEPWRQQAAALRGHAEVTVALGGDLDRLPSWEGAAGDAFAQARQRISREARHRADQLHADAAFHEELADALAAGRSRVARGLARVAASAEAVALVTGVAVGAGSATGRSDGAIGEPAFGPDPTLRAQAAAAIAAALLADVDALLTELDGLLARGPAVAETKVVAADIPSTATTLRVEL</sequence>
<evidence type="ECO:0000313" key="1">
    <source>
        <dbReference type="EMBL" id="GIF90631.1"/>
    </source>
</evidence>
<comment type="caution">
    <text evidence="1">The sequence shown here is derived from an EMBL/GenBank/DDBJ whole genome shotgun (WGS) entry which is preliminary data.</text>
</comment>
<keyword evidence="2" id="KW-1185">Reference proteome</keyword>
<dbReference type="Proteomes" id="UP000619293">
    <property type="component" value="Unassembled WGS sequence"/>
</dbReference>
<evidence type="ECO:0000313" key="2">
    <source>
        <dbReference type="Proteomes" id="UP000619293"/>
    </source>
</evidence>
<proteinExistence type="predicted"/>
<organism evidence="1 2">
    <name type="scientific">Catellatospora chokoriensis</name>
    <dbReference type="NCBI Taxonomy" id="310353"/>
    <lineage>
        <taxon>Bacteria</taxon>
        <taxon>Bacillati</taxon>
        <taxon>Actinomycetota</taxon>
        <taxon>Actinomycetes</taxon>
        <taxon>Micromonosporales</taxon>
        <taxon>Micromonosporaceae</taxon>
        <taxon>Catellatospora</taxon>
    </lineage>
</organism>
<protein>
    <submittedName>
        <fullName evidence="1">Uncharacterized protein</fullName>
    </submittedName>
</protein>
<reference evidence="1 2" key="1">
    <citation type="submission" date="2021-01" db="EMBL/GenBank/DDBJ databases">
        <title>Whole genome shotgun sequence of Catellatospora chokoriensis NBRC 107358.</title>
        <authorList>
            <person name="Komaki H."/>
            <person name="Tamura T."/>
        </authorList>
    </citation>
    <scope>NUCLEOTIDE SEQUENCE [LARGE SCALE GENOMIC DNA]</scope>
    <source>
        <strain evidence="1 2">NBRC 107358</strain>
    </source>
</reference>
<dbReference type="AlphaFoldDB" id="A0A8J3K0D0"/>
<name>A0A8J3K0D0_9ACTN</name>
<dbReference type="EMBL" id="BONG01000024">
    <property type="protein sequence ID" value="GIF90631.1"/>
    <property type="molecule type" value="Genomic_DNA"/>
</dbReference>
<dbReference type="RefSeq" id="WP_191840138.1">
    <property type="nucleotide sequence ID" value="NZ_BAAALB010000002.1"/>
</dbReference>